<proteinExistence type="predicted"/>
<dbReference type="PANTHER" id="PTHR24347">
    <property type="entry name" value="SERINE/THREONINE-PROTEIN KINASE"/>
    <property type="match status" value="1"/>
</dbReference>
<evidence type="ECO:0000256" key="1">
    <source>
        <dbReference type="ARBA" id="ARBA00022741"/>
    </source>
</evidence>
<dbReference type="SMART" id="SM00220">
    <property type="entry name" value="S_TKc"/>
    <property type="match status" value="1"/>
</dbReference>
<gene>
    <name evidence="4" type="ORF">NDN08_003546</name>
</gene>
<sequence>MKGFPGLENGYELIGYLGKGGCGVVLRVARLSDEKEFAVKVIPKHKTSTGSSRRALVREVQILMDCNHDGVVGFHDLIEDGKYIYIVLELISGGDLYSVLKERKEGLCEAEALTVAERILTSLVYLHKRGIAHRDIKLENVMIANGNLDSVKLIDFGLAHRASDLTFGDNCTDFCGTLQYCAPEICIKKSYNPAHVDMWGLGVLLYALLARKLPFLHTEKKLIAKDIVHKQVEFSDPVWESVTPAMKGLISTLLSKQGSQRPDAAAALRKVQHIISSTDTWTDSASEVSNDDSVAENVVRCGEIKQEQNLFGKVVDAIAVKLAGN</sequence>
<accession>A0AAV8UZN7</accession>
<feature type="domain" description="Protein kinase" evidence="3">
    <location>
        <begin position="11"/>
        <end position="276"/>
    </location>
</feature>
<keyword evidence="1" id="KW-0547">Nucleotide-binding</keyword>
<dbReference type="SUPFAM" id="SSF56112">
    <property type="entry name" value="Protein kinase-like (PK-like)"/>
    <property type="match status" value="1"/>
</dbReference>
<dbReference type="InterPro" id="IPR008271">
    <property type="entry name" value="Ser/Thr_kinase_AS"/>
</dbReference>
<dbReference type="InterPro" id="IPR000719">
    <property type="entry name" value="Prot_kinase_dom"/>
</dbReference>
<dbReference type="InterPro" id="IPR011009">
    <property type="entry name" value="Kinase-like_dom_sf"/>
</dbReference>
<evidence type="ECO:0000313" key="5">
    <source>
        <dbReference type="Proteomes" id="UP001157974"/>
    </source>
</evidence>
<reference evidence="4 5" key="1">
    <citation type="journal article" date="2023" name="Nat. Commun.">
        <title>Origin of minicircular mitochondrial genomes in red algae.</title>
        <authorList>
            <person name="Lee Y."/>
            <person name="Cho C.H."/>
            <person name="Lee Y.M."/>
            <person name="Park S.I."/>
            <person name="Yang J.H."/>
            <person name="West J.A."/>
            <person name="Bhattacharya D."/>
            <person name="Yoon H.S."/>
        </authorList>
    </citation>
    <scope>NUCLEOTIDE SEQUENCE [LARGE SCALE GENOMIC DNA]</scope>
    <source>
        <strain evidence="4 5">CCMP1338</strain>
        <tissue evidence="4">Whole cell</tissue>
    </source>
</reference>
<evidence type="ECO:0000313" key="4">
    <source>
        <dbReference type="EMBL" id="KAJ8907063.1"/>
    </source>
</evidence>
<keyword evidence="2" id="KW-0067">ATP-binding</keyword>
<protein>
    <recommendedName>
        <fullName evidence="3">Protein kinase domain-containing protein</fullName>
    </recommendedName>
</protein>
<dbReference type="Pfam" id="PF00069">
    <property type="entry name" value="Pkinase"/>
    <property type="match status" value="1"/>
</dbReference>
<dbReference type="FunFam" id="1.10.510.10:FF:000571">
    <property type="entry name" value="Maternal embryonic leucine zipper kinase"/>
    <property type="match status" value="1"/>
</dbReference>
<dbReference type="Proteomes" id="UP001157974">
    <property type="component" value="Unassembled WGS sequence"/>
</dbReference>
<dbReference type="Gene3D" id="1.10.510.10">
    <property type="entry name" value="Transferase(Phosphotransferase) domain 1"/>
    <property type="match status" value="1"/>
</dbReference>
<dbReference type="EMBL" id="JAMWBK010000003">
    <property type="protein sequence ID" value="KAJ8907063.1"/>
    <property type="molecule type" value="Genomic_DNA"/>
</dbReference>
<comment type="caution">
    <text evidence="4">The sequence shown here is derived from an EMBL/GenBank/DDBJ whole genome shotgun (WGS) entry which is preliminary data.</text>
</comment>
<dbReference type="PROSITE" id="PS50011">
    <property type="entry name" value="PROTEIN_KINASE_DOM"/>
    <property type="match status" value="1"/>
</dbReference>
<evidence type="ECO:0000259" key="3">
    <source>
        <dbReference type="PROSITE" id="PS50011"/>
    </source>
</evidence>
<name>A0AAV8UZN7_9RHOD</name>
<dbReference type="GO" id="GO:0005524">
    <property type="term" value="F:ATP binding"/>
    <property type="evidence" value="ECO:0007669"/>
    <property type="project" value="UniProtKB-KW"/>
</dbReference>
<dbReference type="AlphaFoldDB" id="A0AAV8UZN7"/>
<organism evidence="4 5">
    <name type="scientific">Rhodosorus marinus</name>
    <dbReference type="NCBI Taxonomy" id="101924"/>
    <lineage>
        <taxon>Eukaryota</taxon>
        <taxon>Rhodophyta</taxon>
        <taxon>Stylonematophyceae</taxon>
        <taxon>Stylonematales</taxon>
        <taxon>Stylonemataceae</taxon>
        <taxon>Rhodosorus</taxon>
    </lineage>
</organism>
<keyword evidence="5" id="KW-1185">Reference proteome</keyword>
<dbReference type="GO" id="GO:0004672">
    <property type="term" value="F:protein kinase activity"/>
    <property type="evidence" value="ECO:0007669"/>
    <property type="project" value="InterPro"/>
</dbReference>
<dbReference type="PROSITE" id="PS00108">
    <property type="entry name" value="PROTEIN_KINASE_ST"/>
    <property type="match status" value="1"/>
</dbReference>
<evidence type="ECO:0000256" key="2">
    <source>
        <dbReference type="ARBA" id="ARBA00022840"/>
    </source>
</evidence>